<protein>
    <submittedName>
        <fullName evidence="1">Uncharacterized protein</fullName>
    </submittedName>
</protein>
<proteinExistence type="predicted"/>
<feature type="non-terminal residue" evidence="1">
    <location>
        <position position="1"/>
    </location>
</feature>
<dbReference type="PANTHER" id="PTHR33053:SF25">
    <property type="entry name" value="TRANSPOSASE DOMAIN-CONTAINING PROTEIN"/>
    <property type="match status" value="1"/>
</dbReference>
<dbReference type="OrthoDB" id="7697185at2759"/>
<name>A0A8S9YDG0_9TREM</name>
<evidence type="ECO:0000313" key="2">
    <source>
        <dbReference type="Proteomes" id="UP000822476"/>
    </source>
</evidence>
<dbReference type="PANTHER" id="PTHR33053">
    <property type="entry name" value="PROTEIN, PUTATIVE-RELATED"/>
    <property type="match status" value="1"/>
</dbReference>
<dbReference type="EMBL" id="JTDE01010167">
    <property type="protein sequence ID" value="KAF7234352.1"/>
    <property type="molecule type" value="Genomic_DNA"/>
</dbReference>
<comment type="caution">
    <text evidence="1">The sequence shown here is derived from an EMBL/GenBank/DDBJ whole genome shotgun (WGS) entry which is preliminary data.</text>
</comment>
<reference evidence="1" key="1">
    <citation type="submission" date="2019-07" db="EMBL/GenBank/DDBJ databases">
        <title>Annotation for the trematode Paragonimus miyazaki's.</title>
        <authorList>
            <person name="Choi Y.-J."/>
        </authorList>
    </citation>
    <scope>NUCLEOTIDE SEQUENCE</scope>
    <source>
        <strain evidence="1">Japan</strain>
    </source>
</reference>
<evidence type="ECO:0000313" key="1">
    <source>
        <dbReference type="EMBL" id="KAF7234352.1"/>
    </source>
</evidence>
<dbReference type="AlphaFoldDB" id="A0A8S9YDG0"/>
<gene>
    <name evidence="1" type="ORF">EG68_12108</name>
</gene>
<accession>A0A8S9YDG0</accession>
<keyword evidence="2" id="KW-1185">Reference proteome</keyword>
<dbReference type="Proteomes" id="UP000822476">
    <property type="component" value="Unassembled WGS sequence"/>
</dbReference>
<sequence>PASELLFDGGHPEGLVCLQAAVGTCLFHAFIELVDADIDGVQPSASSSISEELRQVLLKTGAPLSWQHAVTDVVRKYHPEVPNDPRTILRTPRSSAQKPVGGGVYIHLGLETALCSLLKRELVDMIELQLHIDGLSPFKRSAMQLWPVLGRCLSLTNKQPFVIGIYCGPCKPTNEFVRDFSQIYGAGEIVPNVHALTHLADDVQRFGPLDLFSAFPFESFLGRLSRRLHGPTNPAAQIHRRLSELSACSNDFNELKHAVDDTSTPYPVKPKITGNSFYWKKLFTPIPYQITL</sequence>
<organism evidence="1 2">
    <name type="scientific">Paragonimus skrjabini miyazakii</name>
    <dbReference type="NCBI Taxonomy" id="59628"/>
    <lineage>
        <taxon>Eukaryota</taxon>
        <taxon>Metazoa</taxon>
        <taxon>Spiralia</taxon>
        <taxon>Lophotrochozoa</taxon>
        <taxon>Platyhelminthes</taxon>
        <taxon>Trematoda</taxon>
        <taxon>Digenea</taxon>
        <taxon>Plagiorchiida</taxon>
        <taxon>Troglotremata</taxon>
        <taxon>Troglotrematidae</taxon>
        <taxon>Paragonimus</taxon>
    </lineage>
</organism>